<dbReference type="Pfam" id="PF04445">
    <property type="entry name" value="SAM_MT"/>
    <property type="match status" value="1"/>
</dbReference>
<accession>A0A5R9G9V2</accession>
<dbReference type="InterPro" id="IPR029063">
    <property type="entry name" value="SAM-dependent_MTases_sf"/>
</dbReference>
<dbReference type="PANTHER" id="PTHR36112">
    <property type="entry name" value="RIBOSOMAL RNA SMALL SUBUNIT METHYLTRANSFERASE J"/>
    <property type="match status" value="1"/>
</dbReference>
<dbReference type="PANTHER" id="PTHR36112:SF1">
    <property type="entry name" value="RIBOSOMAL RNA SMALL SUBUNIT METHYLTRANSFERASE J"/>
    <property type="match status" value="1"/>
</dbReference>
<keyword evidence="1" id="KW-0489">Methyltransferase</keyword>
<reference evidence="1 2" key="1">
    <citation type="submission" date="2019-05" db="EMBL/GenBank/DDBJ databases">
        <authorList>
            <person name="Narsing Rao M.P."/>
            <person name="Li W.J."/>
        </authorList>
    </citation>
    <scope>NUCLEOTIDE SEQUENCE [LARGE SCALE GENOMIC DNA]</scope>
    <source>
        <strain evidence="1 2">SYSU_K30003</strain>
    </source>
</reference>
<dbReference type="InterPro" id="IPR007536">
    <property type="entry name" value="16SrRNA_methylTrfase_J"/>
</dbReference>
<name>A0A5R9G9V2_9BACL</name>
<protein>
    <submittedName>
        <fullName evidence="1">SAM-dependent methyltransferase</fullName>
    </submittedName>
</protein>
<keyword evidence="2" id="KW-1185">Reference proteome</keyword>
<keyword evidence="1" id="KW-0808">Transferase</keyword>
<gene>
    <name evidence="1" type="ORF">FE782_07625</name>
</gene>
<proteinExistence type="predicted"/>
<dbReference type="AlphaFoldDB" id="A0A5R9G9V2"/>
<dbReference type="RefSeq" id="WP_138193463.1">
    <property type="nucleotide sequence ID" value="NZ_VCIW01000003.1"/>
</dbReference>
<sequence>MRAVIVTTTYKPSADIEAKGRAAAQRLGGRYAPRGGASVRKLQDRFPGASVVVLGPNTLEWHPEQGGKPFFFHPGMSLVRAKRLAAGERDAMLDACRLEPGDAIVDCTAGLGSDAILFSYAGGPDSRVVAVESQLPLHYIVSQGLRSHETGWPAFDEAMRRVEPVHADHSAYLRSLSDRSVDVVYFDPMFGDPVRTSAGIAPLRAFANDAPVTEEAIEEARRVARKTVVMKERGDAEAWRRFGFTVEARPNAPVAYGVIRI</sequence>
<organism evidence="1 2">
    <name type="scientific">Paenibacillus antri</name>
    <dbReference type="NCBI Taxonomy" id="2582848"/>
    <lineage>
        <taxon>Bacteria</taxon>
        <taxon>Bacillati</taxon>
        <taxon>Bacillota</taxon>
        <taxon>Bacilli</taxon>
        <taxon>Bacillales</taxon>
        <taxon>Paenibacillaceae</taxon>
        <taxon>Paenibacillus</taxon>
    </lineage>
</organism>
<dbReference type="Gene3D" id="3.40.50.150">
    <property type="entry name" value="Vaccinia Virus protein VP39"/>
    <property type="match status" value="1"/>
</dbReference>
<dbReference type="OrthoDB" id="1653798at2"/>
<evidence type="ECO:0000313" key="1">
    <source>
        <dbReference type="EMBL" id="TLS53222.1"/>
    </source>
</evidence>
<comment type="caution">
    <text evidence="1">The sequence shown here is derived from an EMBL/GenBank/DDBJ whole genome shotgun (WGS) entry which is preliminary data.</text>
</comment>
<dbReference type="SUPFAM" id="SSF53335">
    <property type="entry name" value="S-adenosyl-L-methionine-dependent methyltransferases"/>
    <property type="match status" value="1"/>
</dbReference>
<dbReference type="EMBL" id="VCIW01000003">
    <property type="protein sequence ID" value="TLS53222.1"/>
    <property type="molecule type" value="Genomic_DNA"/>
</dbReference>
<dbReference type="GO" id="GO:0008990">
    <property type="term" value="F:rRNA (guanine-N2-)-methyltransferase activity"/>
    <property type="evidence" value="ECO:0007669"/>
    <property type="project" value="InterPro"/>
</dbReference>
<dbReference type="Proteomes" id="UP000309676">
    <property type="component" value="Unassembled WGS sequence"/>
</dbReference>
<evidence type="ECO:0000313" key="2">
    <source>
        <dbReference type="Proteomes" id="UP000309676"/>
    </source>
</evidence>